<sequence>METTKENMTPMEMLEKIAELDYGQSQLKELNTTMRLWLDVADDDMATLRSENVALRKQEEESTKMKEEHKKLTTELKNLQQEREQEMISLSKFKAALKTIEFEMEEANVRLQQRDESLHQKNLELKHLEETVEEFSIIIKDLRKTNQELREQWEDRQDEALLSALGDLTEETDGSLSPPLSLLEEIKLLSSLDEVKTSTSDSAHQRHKETDTEDLMNHQSLTEDLQTKKDFRRTGSLQTAVQRAGLFLMCIFFLLVLVCVTSASISGNSLHGASVDPDILFKRELDQPKEADNQNDSIPRSVHLLRGIDPPLQSTSSLISRSCTSRCLNTVRPLRDPVARKLNAGSAAGCCVCLLRFKVPALSSLTC</sequence>
<keyword evidence="2" id="KW-0812">Transmembrane</keyword>
<evidence type="ECO:0000256" key="1">
    <source>
        <dbReference type="SAM" id="Coils"/>
    </source>
</evidence>
<dbReference type="AlphaFoldDB" id="A0A9N7VLF3"/>
<keyword evidence="4" id="KW-1185">Reference proteome</keyword>
<evidence type="ECO:0000313" key="4">
    <source>
        <dbReference type="Proteomes" id="UP001153269"/>
    </source>
</evidence>
<proteinExistence type="predicted"/>
<keyword evidence="1" id="KW-0175">Coiled coil</keyword>
<name>A0A9N7VLF3_PLEPL</name>
<feature type="coiled-coil region" evidence="1">
    <location>
        <begin position="125"/>
        <end position="159"/>
    </location>
</feature>
<organism evidence="3 4">
    <name type="scientific">Pleuronectes platessa</name>
    <name type="common">European plaice</name>
    <dbReference type="NCBI Taxonomy" id="8262"/>
    <lineage>
        <taxon>Eukaryota</taxon>
        <taxon>Metazoa</taxon>
        <taxon>Chordata</taxon>
        <taxon>Craniata</taxon>
        <taxon>Vertebrata</taxon>
        <taxon>Euteleostomi</taxon>
        <taxon>Actinopterygii</taxon>
        <taxon>Neopterygii</taxon>
        <taxon>Teleostei</taxon>
        <taxon>Neoteleostei</taxon>
        <taxon>Acanthomorphata</taxon>
        <taxon>Carangaria</taxon>
        <taxon>Pleuronectiformes</taxon>
        <taxon>Pleuronectoidei</taxon>
        <taxon>Pleuronectidae</taxon>
        <taxon>Pleuronectes</taxon>
    </lineage>
</organism>
<accession>A0A9N7VLF3</accession>
<keyword evidence="2" id="KW-0472">Membrane</keyword>
<evidence type="ECO:0000256" key="2">
    <source>
        <dbReference type="SAM" id="Phobius"/>
    </source>
</evidence>
<reference evidence="3" key="1">
    <citation type="submission" date="2020-03" db="EMBL/GenBank/DDBJ databases">
        <authorList>
            <person name="Weist P."/>
        </authorList>
    </citation>
    <scope>NUCLEOTIDE SEQUENCE</scope>
</reference>
<dbReference type="EMBL" id="CADEAL010004237">
    <property type="protein sequence ID" value="CAB1455062.1"/>
    <property type="molecule type" value="Genomic_DNA"/>
</dbReference>
<feature type="transmembrane region" description="Helical" evidence="2">
    <location>
        <begin position="246"/>
        <end position="265"/>
    </location>
</feature>
<comment type="caution">
    <text evidence="3">The sequence shown here is derived from an EMBL/GenBank/DDBJ whole genome shotgun (WGS) entry which is preliminary data.</text>
</comment>
<gene>
    <name evidence="3" type="ORF">PLEPLA_LOCUS42832</name>
</gene>
<evidence type="ECO:0000313" key="3">
    <source>
        <dbReference type="EMBL" id="CAB1455062.1"/>
    </source>
</evidence>
<keyword evidence="2" id="KW-1133">Transmembrane helix</keyword>
<dbReference type="Proteomes" id="UP001153269">
    <property type="component" value="Unassembled WGS sequence"/>
</dbReference>
<protein>
    <submittedName>
        <fullName evidence="3">Uncharacterized protein</fullName>
    </submittedName>
</protein>
<feature type="coiled-coil region" evidence="1">
    <location>
        <begin position="38"/>
        <end position="96"/>
    </location>
</feature>